<dbReference type="SMART" id="SM00924">
    <property type="entry name" value="MgtE_N"/>
    <property type="match status" value="1"/>
</dbReference>
<accession>A0A562J783</accession>
<evidence type="ECO:0000256" key="5">
    <source>
        <dbReference type="ARBA" id="ARBA00022842"/>
    </source>
</evidence>
<keyword evidence="5 9" id="KW-0460">Magnesium</keyword>
<dbReference type="GO" id="GO:0046872">
    <property type="term" value="F:metal ion binding"/>
    <property type="evidence" value="ECO:0007669"/>
    <property type="project" value="UniProtKB-KW"/>
</dbReference>
<evidence type="ECO:0000256" key="1">
    <source>
        <dbReference type="ARBA" id="ARBA00004141"/>
    </source>
</evidence>
<organism evidence="11 12">
    <name type="scientific">Sedimentibacter saalensis</name>
    <dbReference type="NCBI Taxonomy" id="130788"/>
    <lineage>
        <taxon>Bacteria</taxon>
        <taxon>Bacillati</taxon>
        <taxon>Bacillota</taxon>
        <taxon>Tissierellia</taxon>
        <taxon>Sedimentibacter</taxon>
    </lineage>
</organism>
<evidence type="ECO:0000259" key="10">
    <source>
        <dbReference type="PROSITE" id="PS51371"/>
    </source>
</evidence>
<dbReference type="InterPro" id="IPR006669">
    <property type="entry name" value="MgtE_transporter"/>
</dbReference>
<dbReference type="PANTHER" id="PTHR43773">
    <property type="entry name" value="MAGNESIUM TRANSPORTER MGTE"/>
    <property type="match status" value="1"/>
</dbReference>
<comment type="subcellular location">
    <subcellularLocation>
        <location evidence="9">Cell membrane</location>
        <topology evidence="9">Multi-pass membrane protein</topology>
    </subcellularLocation>
    <subcellularLocation>
        <location evidence="1">Membrane</location>
        <topology evidence="1">Multi-pass membrane protein</topology>
    </subcellularLocation>
</comment>
<comment type="similarity">
    <text evidence="2 9">Belongs to the SLC41A transporter family.</text>
</comment>
<dbReference type="InterPro" id="IPR006667">
    <property type="entry name" value="SLC41_membr_dom"/>
</dbReference>
<dbReference type="SUPFAM" id="SSF158791">
    <property type="entry name" value="MgtE N-terminal domain-like"/>
    <property type="match status" value="1"/>
</dbReference>
<dbReference type="PROSITE" id="PS51371">
    <property type="entry name" value="CBS"/>
    <property type="match status" value="1"/>
</dbReference>
<keyword evidence="3 9" id="KW-0813">Transport</keyword>
<dbReference type="GO" id="GO:0015095">
    <property type="term" value="F:magnesium ion transmembrane transporter activity"/>
    <property type="evidence" value="ECO:0007669"/>
    <property type="project" value="UniProtKB-UniRule"/>
</dbReference>
<evidence type="ECO:0000256" key="3">
    <source>
        <dbReference type="ARBA" id="ARBA00022448"/>
    </source>
</evidence>
<gene>
    <name evidence="11" type="ORF">LY60_02586</name>
</gene>
<keyword evidence="9" id="KW-1003">Cell membrane</keyword>
<dbReference type="EMBL" id="VLKH01000007">
    <property type="protein sequence ID" value="TWH79058.1"/>
    <property type="molecule type" value="Genomic_DNA"/>
</dbReference>
<dbReference type="RefSeq" id="WP_145084330.1">
    <property type="nucleotide sequence ID" value="NZ_VLKH01000007.1"/>
</dbReference>
<dbReference type="Pfam" id="PF03448">
    <property type="entry name" value="MgtE_N"/>
    <property type="match status" value="1"/>
</dbReference>
<evidence type="ECO:0000256" key="4">
    <source>
        <dbReference type="ARBA" id="ARBA00022692"/>
    </source>
</evidence>
<keyword evidence="4 9" id="KW-0812">Transmembrane</keyword>
<keyword evidence="8" id="KW-0129">CBS domain</keyword>
<evidence type="ECO:0000313" key="11">
    <source>
        <dbReference type="EMBL" id="TWH79058.1"/>
    </source>
</evidence>
<comment type="function">
    <text evidence="9">Acts as a magnesium transporter.</text>
</comment>
<feature type="transmembrane region" description="Helical" evidence="9">
    <location>
        <begin position="420"/>
        <end position="443"/>
    </location>
</feature>
<comment type="caution">
    <text evidence="11">The sequence shown here is derived from an EMBL/GenBank/DDBJ whole genome shotgun (WGS) entry which is preliminary data.</text>
</comment>
<keyword evidence="12" id="KW-1185">Reference proteome</keyword>
<dbReference type="Gene3D" id="1.10.357.20">
    <property type="entry name" value="SLC41 divalent cation transporters, integral membrane domain"/>
    <property type="match status" value="1"/>
</dbReference>
<keyword evidence="6 9" id="KW-1133">Transmembrane helix</keyword>
<sequence>MLEERQEELINSVLEDDKEKIHEIIDNMYPIDIAIIIEELDDESLMKFNEHIDNELMAEIIEQASEELQVRIIKLFEFKSIVHLFSYMSNDDIADILGNLPIKMRKDLLKLMKTGDTRQLQELLGYDEDSAGGIMTTEYIALRGDLLIGESLKKIKEIGPKTEVIETIFVLNNNKELIGTADLRDILVAPEDEKLLNIMNDNIISVYPEEDQEKVSLLVSKYDLKAIPVINHKNSLLGIITVDDIIDVIVEEQTEDILMMGGVSKEERVDSSLGTSIKRRLPWLFINLGTAFLAAFTVGLFEDVIAQVVALAAAMPIVAGMGGNAGTQTLSVVIRSIALGEVSLKKNWRLVFKEVGLGIINGAATGVVTGIILYMKYNNPYLGLIIFAAMIGNLVIAGFFGFIIPLLLKVFGVDPALASAIFLTTATDVFGFFLFLGLAKMFLPYLL</sequence>
<feature type="transmembrane region" description="Helical" evidence="9">
    <location>
        <begin position="381"/>
        <end position="408"/>
    </location>
</feature>
<dbReference type="Gene3D" id="1.25.60.10">
    <property type="entry name" value="MgtE N-terminal domain-like"/>
    <property type="match status" value="1"/>
</dbReference>
<dbReference type="OrthoDB" id="9790355at2"/>
<evidence type="ECO:0000256" key="9">
    <source>
        <dbReference type="RuleBase" id="RU362011"/>
    </source>
</evidence>
<evidence type="ECO:0000256" key="7">
    <source>
        <dbReference type="ARBA" id="ARBA00023136"/>
    </source>
</evidence>
<dbReference type="Pfam" id="PF01769">
    <property type="entry name" value="MgtE"/>
    <property type="match status" value="1"/>
</dbReference>
<dbReference type="InterPro" id="IPR046342">
    <property type="entry name" value="CBS_dom_sf"/>
</dbReference>
<proteinExistence type="inferred from homology"/>
<dbReference type="Proteomes" id="UP000315343">
    <property type="component" value="Unassembled WGS sequence"/>
</dbReference>
<dbReference type="CDD" id="cd04606">
    <property type="entry name" value="CBS_pair_Mg_transporter"/>
    <property type="match status" value="1"/>
</dbReference>
<dbReference type="Pfam" id="PF00571">
    <property type="entry name" value="CBS"/>
    <property type="match status" value="2"/>
</dbReference>
<feature type="domain" description="CBS" evidence="10">
    <location>
        <begin position="199"/>
        <end position="255"/>
    </location>
</feature>
<evidence type="ECO:0000256" key="2">
    <source>
        <dbReference type="ARBA" id="ARBA00009749"/>
    </source>
</evidence>
<feature type="transmembrane region" description="Helical" evidence="9">
    <location>
        <begin position="307"/>
        <end position="334"/>
    </location>
</feature>
<dbReference type="AlphaFoldDB" id="A0A562J783"/>
<protein>
    <recommendedName>
        <fullName evidence="9">Magnesium transporter MgtE</fullName>
    </recommendedName>
</protein>
<evidence type="ECO:0000256" key="8">
    <source>
        <dbReference type="PROSITE-ProRule" id="PRU00703"/>
    </source>
</evidence>
<evidence type="ECO:0000256" key="6">
    <source>
        <dbReference type="ARBA" id="ARBA00022989"/>
    </source>
</evidence>
<dbReference type="InterPro" id="IPR006668">
    <property type="entry name" value="Mg_transptr_MgtE_intracell_dom"/>
</dbReference>
<keyword evidence="9" id="KW-0479">Metal-binding</keyword>
<dbReference type="Gene3D" id="3.10.580.10">
    <property type="entry name" value="CBS-domain"/>
    <property type="match status" value="1"/>
</dbReference>
<dbReference type="PANTHER" id="PTHR43773:SF1">
    <property type="entry name" value="MAGNESIUM TRANSPORTER MGTE"/>
    <property type="match status" value="1"/>
</dbReference>
<name>A0A562J783_9FIRM</name>
<dbReference type="InterPro" id="IPR036739">
    <property type="entry name" value="SLC41_membr_dom_sf"/>
</dbReference>
<comment type="subunit">
    <text evidence="9">Homodimer.</text>
</comment>
<dbReference type="SUPFAM" id="SSF161093">
    <property type="entry name" value="MgtE membrane domain-like"/>
    <property type="match status" value="1"/>
</dbReference>
<keyword evidence="7 9" id="KW-0472">Membrane</keyword>
<evidence type="ECO:0000313" key="12">
    <source>
        <dbReference type="Proteomes" id="UP000315343"/>
    </source>
</evidence>
<dbReference type="InterPro" id="IPR000644">
    <property type="entry name" value="CBS_dom"/>
</dbReference>
<dbReference type="NCBIfam" id="TIGR00400">
    <property type="entry name" value="mgtE"/>
    <property type="match status" value="1"/>
</dbReference>
<feature type="transmembrane region" description="Helical" evidence="9">
    <location>
        <begin position="281"/>
        <end position="301"/>
    </location>
</feature>
<dbReference type="SUPFAM" id="SSF54631">
    <property type="entry name" value="CBS-domain pair"/>
    <property type="match status" value="1"/>
</dbReference>
<dbReference type="GO" id="GO:0005886">
    <property type="term" value="C:plasma membrane"/>
    <property type="evidence" value="ECO:0007669"/>
    <property type="project" value="UniProtKB-SubCell"/>
</dbReference>
<feature type="transmembrane region" description="Helical" evidence="9">
    <location>
        <begin position="355"/>
        <end position="375"/>
    </location>
</feature>
<dbReference type="InterPro" id="IPR038076">
    <property type="entry name" value="MgtE_N_sf"/>
</dbReference>
<reference evidence="11 12" key="1">
    <citation type="submission" date="2019-07" db="EMBL/GenBank/DDBJ databases">
        <title>Genomic Encyclopedia of Type Strains, Phase I: the one thousand microbial genomes (KMG-I) project.</title>
        <authorList>
            <person name="Kyrpides N."/>
        </authorList>
    </citation>
    <scope>NUCLEOTIDE SEQUENCE [LARGE SCALE GENOMIC DNA]</scope>
    <source>
        <strain evidence="11 12">DSM 13558</strain>
    </source>
</reference>
<dbReference type="SMART" id="SM00116">
    <property type="entry name" value="CBS"/>
    <property type="match status" value="2"/>
</dbReference>